<dbReference type="InterPro" id="IPR045851">
    <property type="entry name" value="AMP-bd_C_sf"/>
</dbReference>
<proteinExistence type="inferred from homology"/>
<reference evidence="4 5" key="1">
    <citation type="journal article" date="2016" name="Int. J. Syst. Evol. Microbiol.">
        <title>Pseudaminobacter manganicus sp. nov., isolated from sludge of a manganese mine.</title>
        <authorList>
            <person name="Li J."/>
            <person name="Huang J."/>
            <person name="Liao S."/>
            <person name="Wang G."/>
        </authorList>
    </citation>
    <scope>NUCLEOTIDE SEQUENCE [LARGE SCALE GENOMIC DNA]</scope>
    <source>
        <strain evidence="4 5">JH-7</strain>
    </source>
</reference>
<dbReference type="PANTHER" id="PTHR22754:SF32">
    <property type="entry name" value="DISCO-INTERACTING PROTEIN 2"/>
    <property type="match status" value="1"/>
</dbReference>
<protein>
    <submittedName>
        <fullName evidence="4">Acyl-CoA synthetase</fullName>
    </submittedName>
</protein>
<name>A0A1V8RMR1_9HYPH</name>
<keyword evidence="2" id="KW-0436">Ligase</keyword>
<dbReference type="SUPFAM" id="SSF56801">
    <property type="entry name" value="Acetyl-CoA synthetase-like"/>
    <property type="match status" value="1"/>
</dbReference>
<dbReference type="EMBL" id="MDET01000031">
    <property type="protein sequence ID" value="OQM74446.1"/>
    <property type="molecule type" value="Genomic_DNA"/>
</dbReference>
<feature type="domain" description="AMP-dependent synthetase/ligase" evidence="3">
    <location>
        <begin position="33"/>
        <end position="410"/>
    </location>
</feature>
<dbReference type="Pfam" id="PF00501">
    <property type="entry name" value="AMP-binding"/>
    <property type="match status" value="1"/>
</dbReference>
<evidence type="ECO:0000256" key="1">
    <source>
        <dbReference type="ARBA" id="ARBA00006432"/>
    </source>
</evidence>
<dbReference type="CDD" id="cd05931">
    <property type="entry name" value="FAAL"/>
    <property type="match status" value="1"/>
</dbReference>
<comment type="similarity">
    <text evidence="1">Belongs to the ATP-dependent AMP-binding enzyme family.</text>
</comment>
<dbReference type="InterPro" id="IPR040097">
    <property type="entry name" value="FAAL/FAAC"/>
</dbReference>
<dbReference type="STRING" id="1873176.BFN67_21990"/>
<dbReference type="GO" id="GO:0006633">
    <property type="term" value="P:fatty acid biosynthetic process"/>
    <property type="evidence" value="ECO:0007669"/>
    <property type="project" value="TreeGrafter"/>
</dbReference>
<accession>A0A1V8RMR1</accession>
<dbReference type="PROSITE" id="PS50890">
    <property type="entry name" value="PUA"/>
    <property type="match status" value="1"/>
</dbReference>
<dbReference type="GO" id="GO:0005886">
    <property type="term" value="C:plasma membrane"/>
    <property type="evidence" value="ECO:0007669"/>
    <property type="project" value="TreeGrafter"/>
</dbReference>
<sequence length="564" mass="60882">MEPLFPTLPQALDSAASLDIGFNFYSGKGVLVETLTFRDLKADALQLSRKFLSLGLKPGDRLALVAETEADFVRSFFGCQYAGLVPVPLPLPMVFGGRDVYFDHIRRMAECADVRVALAPASLRDLLVEAMQPFDLAFVGALADLSQDPAPAIELPVVAPKDLCYLQFSSGSTRAPMGVAVTQHALMTNASAMVRNGLEVGPEDRFMSWLPFYHDMGLVGFMLTPLVAGIQGDYLATRDFARRPLLWLDLISRNGATVSYSPTFGYDLCTRRAATATMAGLDLSRWRAAGIGGDMIRPDVMAAFADRFCAVGFARTSFLASYGMAEVSLALSFAPLGSGIVTQSIDQAWLERTGAAVSPRSGANARSFVLCGRALPGHEIEVRDVSGVRLGEQRVGRIFARGPSLMQGYYRDPEATSAALSPDGWLDTGDLGYLTQGQIVITGRAKDLLIINGRNIWPQDLEWTAESEVEGLRSGDVAVFSVDEDGGEERVIALVECRLPDAESRAAMSAAIAASLRSRHGVAVEPVLVKPHTLPVTSSGKLSRIRAREFYRRMRGEGELSASA</sequence>
<dbReference type="Gene3D" id="3.40.50.12780">
    <property type="entry name" value="N-terminal domain of ligase-like"/>
    <property type="match status" value="1"/>
</dbReference>
<evidence type="ECO:0000259" key="3">
    <source>
        <dbReference type="Pfam" id="PF00501"/>
    </source>
</evidence>
<dbReference type="NCBIfam" id="NF006624">
    <property type="entry name" value="PRK09192.1"/>
    <property type="match status" value="1"/>
</dbReference>
<dbReference type="GO" id="GO:0070566">
    <property type="term" value="F:adenylyltransferase activity"/>
    <property type="evidence" value="ECO:0007669"/>
    <property type="project" value="TreeGrafter"/>
</dbReference>
<evidence type="ECO:0000313" key="4">
    <source>
        <dbReference type="EMBL" id="OQM74446.1"/>
    </source>
</evidence>
<evidence type="ECO:0000313" key="5">
    <source>
        <dbReference type="Proteomes" id="UP000191905"/>
    </source>
</evidence>
<dbReference type="InterPro" id="IPR042099">
    <property type="entry name" value="ANL_N_sf"/>
</dbReference>
<evidence type="ECO:0000256" key="2">
    <source>
        <dbReference type="ARBA" id="ARBA00022598"/>
    </source>
</evidence>
<comment type="caution">
    <text evidence="4">The sequence shown here is derived from an EMBL/GenBank/DDBJ whole genome shotgun (WGS) entry which is preliminary data.</text>
</comment>
<dbReference type="GO" id="GO:0016874">
    <property type="term" value="F:ligase activity"/>
    <property type="evidence" value="ECO:0007669"/>
    <property type="project" value="UniProtKB-KW"/>
</dbReference>
<keyword evidence="5" id="KW-1185">Reference proteome</keyword>
<organism evidence="4 5">
    <name type="scientific">Manganibacter manganicus</name>
    <dbReference type="NCBI Taxonomy" id="1873176"/>
    <lineage>
        <taxon>Bacteria</taxon>
        <taxon>Pseudomonadati</taxon>
        <taxon>Pseudomonadota</taxon>
        <taxon>Alphaproteobacteria</taxon>
        <taxon>Hyphomicrobiales</taxon>
        <taxon>Phyllobacteriaceae</taxon>
        <taxon>Manganibacter</taxon>
    </lineage>
</organism>
<dbReference type="Proteomes" id="UP000191905">
    <property type="component" value="Unassembled WGS sequence"/>
</dbReference>
<dbReference type="InterPro" id="IPR000873">
    <property type="entry name" value="AMP-dep_synth/lig_dom"/>
</dbReference>
<gene>
    <name evidence="4" type="ORF">BFN67_21990</name>
</gene>
<dbReference type="AlphaFoldDB" id="A0A1V8RMR1"/>
<dbReference type="PANTHER" id="PTHR22754">
    <property type="entry name" value="DISCO-INTERACTING PROTEIN 2 DIP2 -RELATED"/>
    <property type="match status" value="1"/>
</dbReference>
<dbReference type="Gene3D" id="3.30.300.30">
    <property type="match status" value="1"/>
</dbReference>